<proteinExistence type="predicted"/>
<name>A0A448L914_9BACT</name>
<dbReference type="SMART" id="SM00014">
    <property type="entry name" value="acidPPc"/>
    <property type="match status" value="1"/>
</dbReference>
<dbReference type="PANTHER" id="PTHR14969">
    <property type="entry name" value="SPHINGOSINE-1-PHOSPHATE PHOSPHOHYDROLASE"/>
    <property type="match status" value="1"/>
</dbReference>
<dbReference type="Proteomes" id="UP000274578">
    <property type="component" value="Chromosome 1"/>
</dbReference>
<protein>
    <submittedName>
        <fullName evidence="3">PAP2 superfamily</fullName>
    </submittedName>
</protein>
<evidence type="ECO:0000313" key="4">
    <source>
        <dbReference type="Proteomes" id="UP000274578"/>
    </source>
</evidence>
<evidence type="ECO:0000256" key="1">
    <source>
        <dbReference type="SAM" id="SignalP"/>
    </source>
</evidence>
<sequence length="549" mass="61065">MHHANSIIKHKNCRALVSFMFLFTAANCLATTSLTDSLGRITEETSLTDSMGNAVHHNTQEYRYRVNASMSLAGLPWIVAGIALRSEKRNIREVRNKFQLNFHQSADNYIQYAPLLLTTGLKVAGVEGRSSLKRYAVSSAASLIIMATLVETMKYSVRELRPDGSTNNSFPSGHTATAFSAATILHKEYGMTRSPWYSIAGYMLATATGCMRVLNNRHWASDTFAGAGIGILSTEMGYTLGDLLFKNKGLLRHDRDDELDLYKYPSFFNVQMGIGLSERHLDFMEHLPGLNEYYHGQKKRKIKLSRGIAVGVESAYFLNRYIGLGGRLMITSRNVKGYDKDALHPIGILNQLASVNAGFLDSYTLTVESNHMAEFNWSGGVYFNFPISKRFALGSKLLVGRSYLDGIAVTAEVKGHQRDIAFEYDPQHGKTVPTLEIKGNGKDNGKPYYSKWNFFQVGGDNATIIGTGLSATFACKSRMAWKVFLDYNFVRRTYRSTYAPTLFLKDAGRSITLNGQTINNISDYIAPYVASQKKSVSQPILGAAFSFCF</sequence>
<dbReference type="CDD" id="cd03394">
    <property type="entry name" value="PAP2_like_5"/>
    <property type="match status" value="1"/>
</dbReference>
<organism evidence="3 4">
    <name type="scientific">Segatella oris</name>
    <dbReference type="NCBI Taxonomy" id="28135"/>
    <lineage>
        <taxon>Bacteria</taxon>
        <taxon>Pseudomonadati</taxon>
        <taxon>Bacteroidota</taxon>
        <taxon>Bacteroidia</taxon>
        <taxon>Bacteroidales</taxon>
        <taxon>Prevotellaceae</taxon>
        <taxon>Segatella</taxon>
    </lineage>
</organism>
<reference evidence="3 4" key="1">
    <citation type="submission" date="2018-12" db="EMBL/GenBank/DDBJ databases">
        <authorList>
            <consortium name="Pathogen Informatics"/>
        </authorList>
    </citation>
    <scope>NUCLEOTIDE SEQUENCE [LARGE SCALE GENOMIC DNA]</scope>
    <source>
        <strain evidence="3 4">NCTC13071</strain>
    </source>
</reference>
<dbReference type="SUPFAM" id="SSF48317">
    <property type="entry name" value="Acid phosphatase/Vanadium-dependent haloperoxidase"/>
    <property type="match status" value="1"/>
</dbReference>
<accession>A0A448L914</accession>
<dbReference type="EMBL" id="LR134384">
    <property type="protein sequence ID" value="VEH16464.1"/>
    <property type="molecule type" value="Genomic_DNA"/>
</dbReference>
<gene>
    <name evidence="3" type="ORF">NCTC13071_02489</name>
</gene>
<dbReference type="AlphaFoldDB" id="A0A448L914"/>
<feature type="domain" description="Phosphatidic acid phosphatase type 2/haloperoxidase" evidence="2">
    <location>
        <begin position="132"/>
        <end position="238"/>
    </location>
</feature>
<keyword evidence="1" id="KW-0732">Signal</keyword>
<evidence type="ECO:0000259" key="2">
    <source>
        <dbReference type="SMART" id="SM00014"/>
    </source>
</evidence>
<evidence type="ECO:0000313" key="3">
    <source>
        <dbReference type="EMBL" id="VEH16464.1"/>
    </source>
</evidence>
<feature type="signal peptide" evidence="1">
    <location>
        <begin position="1"/>
        <end position="30"/>
    </location>
</feature>
<dbReference type="Gene3D" id="1.20.144.10">
    <property type="entry name" value="Phosphatidic acid phosphatase type 2/haloperoxidase"/>
    <property type="match status" value="1"/>
</dbReference>
<feature type="chain" id="PRO_5019427966" evidence="1">
    <location>
        <begin position="31"/>
        <end position="549"/>
    </location>
</feature>
<dbReference type="InterPro" id="IPR036938">
    <property type="entry name" value="PAP2/HPO_sf"/>
</dbReference>
<dbReference type="PANTHER" id="PTHR14969:SF13">
    <property type="entry name" value="AT30094P"/>
    <property type="match status" value="1"/>
</dbReference>
<dbReference type="KEGG" id="poc:NCTC13071_02489"/>
<dbReference type="Pfam" id="PF01569">
    <property type="entry name" value="PAP2"/>
    <property type="match status" value="1"/>
</dbReference>
<dbReference type="InterPro" id="IPR000326">
    <property type="entry name" value="PAP2/HPO"/>
</dbReference>